<gene>
    <name evidence="4" type="primary">LOC103051472</name>
</gene>
<name>A0A9F5IVS3_PYTBI</name>
<dbReference type="GO" id="GO:0016020">
    <property type="term" value="C:membrane"/>
    <property type="evidence" value="ECO:0007669"/>
    <property type="project" value="TreeGrafter"/>
</dbReference>
<dbReference type="PANTHER" id="PTHR12358">
    <property type="entry name" value="SPHINGOSINE KINASE"/>
    <property type="match status" value="1"/>
</dbReference>
<dbReference type="InterPro" id="IPR050187">
    <property type="entry name" value="Lipid_Phosphate_FormReg"/>
</dbReference>
<keyword evidence="3" id="KW-1185">Reference proteome</keyword>
<evidence type="ECO:0000259" key="2">
    <source>
        <dbReference type="PROSITE" id="PS50146"/>
    </source>
</evidence>
<dbReference type="SUPFAM" id="SSF111331">
    <property type="entry name" value="NAD kinase/diacylglycerol kinase-like"/>
    <property type="match status" value="1"/>
</dbReference>
<dbReference type="GO" id="GO:0043066">
    <property type="term" value="P:negative regulation of apoptotic process"/>
    <property type="evidence" value="ECO:0007669"/>
    <property type="project" value="TreeGrafter"/>
</dbReference>
<feature type="region of interest" description="Disordered" evidence="1">
    <location>
        <begin position="148"/>
        <end position="168"/>
    </location>
</feature>
<feature type="domain" description="DAGKc" evidence="2">
    <location>
        <begin position="50"/>
        <end position="125"/>
    </location>
</feature>
<dbReference type="Proteomes" id="UP000695026">
    <property type="component" value="Unplaced"/>
</dbReference>
<proteinExistence type="predicted"/>
<dbReference type="GeneID" id="103051472"/>
<reference evidence="4" key="1">
    <citation type="submission" date="2025-08" db="UniProtKB">
        <authorList>
            <consortium name="RefSeq"/>
        </authorList>
    </citation>
    <scope>IDENTIFICATION</scope>
    <source>
        <tissue evidence="4">Liver</tissue>
    </source>
</reference>
<dbReference type="GO" id="GO:0001727">
    <property type="term" value="F:lipid kinase activity"/>
    <property type="evidence" value="ECO:0007669"/>
    <property type="project" value="TreeGrafter"/>
</dbReference>
<dbReference type="KEGG" id="pbi:103051472"/>
<dbReference type="InterPro" id="IPR017438">
    <property type="entry name" value="ATP-NAD_kinase_N"/>
</dbReference>
<evidence type="ECO:0000256" key="1">
    <source>
        <dbReference type="SAM" id="MobiDB-lite"/>
    </source>
</evidence>
<evidence type="ECO:0000313" key="4">
    <source>
        <dbReference type="RefSeq" id="XP_025032499.1"/>
    </source>
</evidence>
<dbReference type="Gene3D" id="3.40.50.10330">
    <property type="entry name" value="Probable inorganic polyphosphate/atp-NAD kinase, domain 1"/>
    <property type="match status" value="1"/>
</dbReference>
<evidence type="ECO:0000313" key="3">
    <source>
        <dbReference type="Proteomes" id="UP000695026"/>
    </source>
</evidence>
<dbReference type="InterPro" id="IPR016064">
    <property type="entry name" value="NAD/diacylglycerol_kinase_sf"/>
</dbReference>
<accession>A0A9F5IVS3</accession>
<dbReference type="PANTHER" id="PTHR12358:SF47">
    <property type="entry name" value="SPHINGOSINE KINASE 1"/>
    <property type="match status" value="1"/>
</dbReference>
<dbReference type="OrthoDB" id="3853857at2759"/>
<dbReference type="RefSeq" id="XP_025032499.1">
    <property type="nucleotide sequence ID" value="XM_025176731.1"/>
</dbReference>
<dbReference type="InterPro" id="IPR001206">
    <property type="entry name" value="Diacylglycerol_kinase_cat_dom"/>
</dbReference>
<dbReference type="PROSITE" id="PS50146">
    <property type="entry name" value="DAGK"/>
    <property type="match status" value="1"/>
</dbReference>
<dbReference type="GO" id="GO:0071363">
    <property type="term" value="P:cellular response to growth factor stimulus"/>
    <property type="evidence" value="ECO:0007669"/>
    <property type="project" value="TreeGrafter"/>
</dbReference>
<dbReference type="GO" id="GO:0005737">
    <property type="term" value="C:cytoplasm"/>
    <property type="evidence" value="ECO:0007669"/>
    <property type="project" value="TreeGrafter"/>
</dbReference>
<dbReference type="Pfam" id="PF00781">
    <property type="entry name" value="DAGK_cat"/>
    <property type="match status" value="1"/>
</dbReference>
<dbReference type="AlphaFoldDB" id="A0A9F5IVS3"/>
<organism evidence="3 4">
    <name type="scientific">Python bivittatus</name>
    <name type="common">Burmese python</name>
    <name type="synonym">Python molurus bivittatus</name>
    <dbReference type="NCBI Taxonomy" id="176946"/>
    <lineage>
        <taxon>Eukaryota</taxon>
        <taxon>Metazoa</taxon>
        <taxon>Chordata</taxon>
        <taxon>Craniata</taxon>
        <taxon>Vertebrata</taxon>
        <taxon>Euteleostomi</taxon>
        <taxon>Lepidosauria</taxon>
        <taxon>Squamata</taxon>
        <taxon>Bifurcata</taxon>
        <taxon>Unidentata</taxon>
        <taxon>Episquamata</taxon>
        <taxon>Toxicofera</taxon>
        <taxon>Serpentes</taxon>
        <taxon>Henophidia</taxon>
        <taxon>Pythonidae</taxon>
        <taxon>Python</taxon>
    </lineage>
</organism>
<dbReference type="GO" id="GO:0046512">
    <property type="term" value="P:sphingosine biosynthetic process"/>
    <property type="evidence" value="ECO:0007669"/>
    <property type="project" value="TreeGrafter"/>
</dbReference>
<sequence>MLQRYRASKTFCVLASQDAEENRRVAATGARAIRELSAPHLEGGIYGLLPQPCRVMVLLNPRSGVGRALHLFKSQVQPMLREANIEFHMFVTEKHNHAWHLVREEDMSKWDAVVLMSGDGLLHEVRNRADDRRDFVVPWPQRPYHHLPYHTEPARSNCSSQVHQKRNG</sequence>
<protein>
    <submittedName>
        <fullName evidence="4">Sphingosine kinase 1-like</fullName>
    </submittedName>
</protein>